<dbReference type="AlphaFoldDB" id="A0A1H0QL73"/>
<sequence length="121" mass="13425">MISLRCNVNKCINNSSKVCNAENVNIVGGDSHTSKDTCCYTFRENSFKNSLSNLSSLDYFGELKQIFNSSSSTQVETRISCDVKSCYHNSLGNCTAQNINVVQSFNNDRSGICCETFIEAY</sequence>
<feature type="domain" description="DUF1540" evidence="1">
    <location>
        <begin position="79"/>
        <end position="117"/>
    </location>
</feature>
<organism evidence="2 3">
    <name type="scientific">Clostridium gasigenes</name>
    <dbReference type="NCBI Taxonomy" id="94869"/>
    <lineage>
        <taxon>Bacteria</taxon>
        <taxon>Bacillati</taxon>
        <taxon>Bacillota</taxon>
        <taxon>Clostridia</taxon>
        <taxon>Eubacteriales</taxon>
        <taxon>Clostridiaceae</taxon>
        <taxon>Clostridium</taxon>
    </lineage>
</organism>
<dbReference type="OrthoDB" id="1754178at2"/>
<evidence type="ECO:0000313" key="2">
    <source>
        <dbReference type="EMBL" id="SDP18032.1"/>
    </source>
</evidence>
<accession>A0A1H0QL73</accession>
<dbReference type="STRING" id="94869.SAMN04488529_102413"/>
<keyword evidence="3" id="KW-1185">Reference proteome</keyword>
<gene>
    <name evidence="2" type="ORF">SAMN04488529_102413</name>
</gene>
<reference evidence="2 3" key="1">
    <citation type="submission" date="2016-10" db="EMBL/GenBank/DDBJ databases">
        <authorList>
            <person name="de Groot N.N."/>
        </authorList>
    </citation>
    <scope>NUCLEOTIDE SEQUENCE [LARGE SCALE GENOMIC DNA]</scope>
    <source>
        <strain evidence="2 3">DSM 12272</strain>
    </source>
</reference>
<dbReference type="Proteomes" id="UP000198597">
    <property type="component" value="Unassembled WGS sequence"/>
</dbReference>
<dbReference type="EMBL" id="FNJM01000002">
    <property type="protein sequence ID" value="SDP18032.1"/>
    <property type="molecule type" value="Genomic_DNA"/>
</dbReference>
<protein>
    <recommendedName>
        <fullName evidence="1">DUF1540 domain-containing protein</fullName>
    </recommendedName>
</protein>
<name>A0A1H0QL73_9CLOT</name>
<evidence type="ECO:0000313" key="3">
    <source>
        <dbReference type="Proteomes" id="UP000198597"/>
    </source>
</evidence>
<feature type="domain" description="DUF1540" evidence="1">
    <location>
        <begin position="5"/>
        <end position="42"/>
    </location>
</feature>
<dbReference type="InterPro" id="IPR011437">
    <property type="entry name" value="DUF1540"/>
</dbReference>
<dbReference type="Pfam" id="PF07561">
    <property type="entry name" value="DUF1540"/>
    <property type="match status" value="2"/>
</dbReference>
<evidence type="ECO:0000259" key="1">
    <source>
        <dbReference type="Pfam" id="PF07561"/>
    </source>
</evidence>
<dbReference type="RefSeq" id="WP_089967328.1">
    <property type="nucleotide sequence ID" value="NZ_FNJM01000002.1"/>
</dbReference>
<proteinExistence type="predicted"/>